<feature type="transmembrane region" description="Helical" evidence="1">
    <location>
        <begin position="29"/>
        <end position="50"/>
    </location>
</feature>
<keyword evidence="1" id="KW-0812">Transmembrane</keyword>
<evidence type="ECO:0000313" key="3">
    <source>
        <dbReference type="EMBL" id="TXC84712.1"/>
    </source>
</evidence>
<feature type="transmembrane region" description="Helical" evidence="1">
    <location>
        <begin position="120"/>
        <end position="146"/>
    </location>
</feature>
<reference evidence="3" key="2">
    <citation type="submission" date="2019-08" db="EMBL/GenBank/DDBJ databases">
        <authorList>
            <person name="Im W.-T."/>
        </authorList>
    </citation>
    <scope>NUCLEOTIDE SEQUENCE</scope>
    <source>
        <strain evidence="3">NF 2-5-3</strain>
    </source>
</reference>
<dbReference type="Proteomes" id="UP000321776">
    <property type="component" value="Unassembled WGS sequence"/>
</dbReference>
<comment type="caution">
    <text evidence="3">The sequence shown here is derived from an EMBL/GenBank/DDBJ whole genome shotgun (WGS) entry which is preliminary data.</text>
</comment>
<keyword evidence="1" id="KW-0472">Membrane</keyword>
<keyword evidence="1" id="KW-1133">Transmembrane helix</keyword>
<dbReference type="EMBL" id="JAZHGA010000019">
    <property type="protein sequence ID" value="MEM5342859.1"/>
    <property type="molecule type" value="Genomic_DNA"/>
</dbReference>
<evidence type="ECO:0000313" key="5">
    <source>
        <dbReference type="Proteomes" id="UP001481677"/>
    </source>
</evidence>
<evidence type="ECO:0000256" key="1">
    <source>
        <dbReference type="SAM" id="Phobius"/>
    </source>
</evidence>
<keyword evidence="5" id="KW-1185">Reference proteome</keyword>
<dbReference type="RefSeq" id="WP_147236682.1">
    <property type="nucleotide sequence ID" value="NZ_JAZHFZ010000018.1"/>
</dbReference>
<organism evidence="3 4">
    <name type="scientific">Paraburkholderia azotifigens</name>
    <dbReference type="NCBI Taxonomy" id="2057004"/>
    <lineage>
        <taxon>Bacteria</taxon>
        <taxon>Pseudomonadati</taxon>
        <taxon>Pseudomonadota</taxon>
        <taxon>Betaproteobacteria</taxon>
        <taxon>Burkholderiales</taxon>
        <taxon>Burkholderiaceae</taxon>
        <taxon>Paraburkholderia</taxon>
    </lineage>
</organism>
<dbReference type="EMBL" id="VOQS01000003">
    <property type="protein sequence ID" value="TXC84712.1"/>
    <property type="molecule type" value="Genomic_DNA"/>
</dbReference>
<name>A0A5C6VH41_9BURK</name>
<evidence type="ECO:0000313" key="4">
    <source>
        <dbReference type="Proteomes" id="UP000321776"/>
    </source>
</evidence>
<evidence type="ECO:0000313" key="2">
    <source>
        <dbReference type="EMBL" id="MEM5342859.1"/>
    </source>
</evidence>
<reference evidence="2 5" key="3">
    <citation type="submission" date="2024-01" db="EMBL/GenBank/DDBJ databases">
        <title>The diversity of rhizobia nodulating Mimosa spp. in eleven states of Brazil covering several biomes is determined by host plant, location, and edaphic factors.</title>
        <authorList>
            <person name="Rouws L."/>
            <person name="Barauna A."/>
            <person name="Beukes C."/>
            <person name="De Faria S.M."/>
            <person name="Gross E."/>
            <person name="Dos Reis Junior F.B."/>
            <person name="Simon M."/>
            <person name="Maluk M."/>
            <person name="Odee D.W."/>
            <person name="Kenicer G."/>
            <person name="Young J.P.W."/>
            <person name="Reis V.M."/>
            <person name="Zilli J."/>
            <person name="James E.K."/>
        </authorList>
    </citation>
    <scope>NUCLEOTIDE SEQUENCE [LARGE SCALE GENOMIC DNA]</scope>
    <source>
        <strain evidence="2 5">JPY530</strain>
    </source>
</reference>
<accession>A0A5C6VH41</accession>
<gene>
    <name evidence="3" type="ORF">FRZ40_31325</name>
    <name evidence="2" type="ORF">V4C56_24955</name>
</gene>
<sequence>MSDHPTRTRSANDSHGLNQDLACFHSWRLLIATLATPLAWFAQMFIGEVLTAQACSLSDARHPGATPAWVMPSMMVLSVACFVAGIAGVVVAWRTVIFTRTRREQALGERARRVTELEWFLARVSALSSAMFMFGLVSTDLAVLVVSPCGRW</sequence>
<reference evidence="3 4" key="1">
    <citation type="journal article" date="2018" name="Int. J. Syst. Evol. Microbiol.">
        <title>Paraburkholderia azotifigens sp. nov., a nitrogen-fixing bacterium isolated from paddy soil.</title>
        <authorList>
            <person name="Choi G.M."/>
            <person name="Im W.T."/>
        </authorList>
    </citation>
    <scope>NUCLEOTIDE SEQUENCE [LARGE SCALE GENOMIC DNA]</scope>
    <source>
        <strain evidence="3 4">NF 2-5-3</strain>
    </source>
</reference>
<feature type="transmembrane region" description="Helical" evidence="1">
    <location>
        <begin position="70"/>
        <end position="93"/>
    </location>
</feature>
<proteinExistence type="predicted"/>
<protein>
    <submittedName>
        <fullName evidence="3">Uncharacterized protein</fullName>
    </submittedName>
</protein>
<dbReference type="Proteomes" id="UP001481677">
    <property type="component" value="Unassembled WGS sequence"/>
</dbReference>
<dbReference type="AlphaFoldDB" id="A0A5C6VH41"/>